<feature type="region of interest" description="Disordered" evidence="1">
    <location>
        <begin position="92"/>
        <end position="117"/>
    </location>
</feature>
<proteinExistence type="predicted"/>
<evidence type="ECO:0000256" key="1">
    <source>
        <dbReference type="SAM" id="MobiDB-lite"/>
    </source>
</evidence>
<dbReference type="RefSeq" id="XP_017774119.1">
    <property type="nucleotide sequence ID" value="XM_017918630.1"/>
</dbReference>
<feature type="compositionally biased region" description="Basic residues" evidence="1">
    <location>
        <begin position="108"/>
        <end position="117"/>
    </location>
</feature>
<dbReference type="Proteomes" id="UP000695000">
    <property type="component" value="Unplaced"/>
</dbReference>
<dbReference type="GeneID" id="108560910"/>
<protein>
    <submittedName>
        <fullName evidence="3">Uncharacterized protein LOC108560910</fullName>
    </submittedName>
</protein>
<gene>
    <name evidence="3" type="primary">LOC108560910</name>
</gene>
<organism evidence="2 3">
    <name type="scientific">Nicrophorus vespilloides</name>
    <name type="common">Boreal carrion beetle</name>
    <dbReference type="NCBI Taxonomy" id="110193"/>
    <lineage>
        <taxon>Eukaryota</taxon>
        <taxon>Metazoa</taxon>
        <taxon>Ecdysozoa</taxon>
        <taxon>Arthropoda</taxon>
        <taxon>Hexapoda</taxon>
        <taxon>Insecta</taxon>
        <taxon>Pterygota</taxon>
        <taxon>Neoptera</taxon>
        <taxon>Endopterygota</taxon>
        <taxon>Coleoptera</taxon>
        <taxon>Polyphaga</taxon>
        <taxon>Staphyliniformia</taxon>
        <taxon>Silphidae</taxon>
        <taxon>Nicrophorinae</taxon>
        <taxon>Nicrophorus</taxon>
    </lineage>
</organism>
<sequence length="117" mass="13848">MNDNISFTENNEDYQFYALVEIIKSDCKSFKIVNYDQILSKHNVLKPEIPVLVILEDEFACKAIIKSVSDILSRLVTYKNELQNQYFKSKFKRERQDDDTQNNQNSEKRRKLSSNEC</sequence>
<evidence type="ECO:0000313" key="2">
    <source>
        <dbReference type="Proteomes" id="UP000695000"/>
    </source>
</evidence>
<accession>A0ABM1MHR9</accession>
<reference evidence="3" key="1">
    <citation type="submission" date="2025-08" db="UniProtKB">
        <authorList>
            <consortium name="RefSeq"/>
        </authorList>
    </citation>
    <scope>IDENTIFICATION</scope>
    <source>
        <tissue evidence="3">Whole Larva</tissue>
    </source>
</reference>
<keyword evidence="2" id="KW-1185">Reference proteome</keyword>
<name>A0ABM1MHR9_NICVS</name>
<evidence type="ECO:0000313" key="3">
    <source>
        <dbReference type="RefSeq" id="XP_017774119.1"/>
    </source>
</evidence>